<feature type="non-terminal residue" evidence="4">
    <location>
        <position position="1"/>
    </location>
</feature>
<protein>
    <recommendedName>
        <fullName evidence="2">Transgelin</fullName>
    </recommendedName>
</protein>
<dbReference type="AlphaFoldDB" id="A0ABD0KXN7"/>
<evidence type="ECO:0000259" key="3">
    <source>
        <dbReference type="PROSITE" id="PS50021"/>
    </source>
</evidence>
<dbReference type="Pfam" id="PF00402">
    <property type="entry name" value="Calponin"/>
    <property type="match status" value="1"/>
</dbReference>
<dbReference type="Pfam" id="PF00307">
    <property type="entry name" value="CH"/>
    <property type="match status" value="1"/>
</dbReference>
<dbReference type="SMART" id="SM00033">
    <property type="entry name" value="CH"/>
    <property type="match status" value="1"/>
</dbReference>
<feature type="domain" description="Calponin-homology (CH)" evidence="3">
    <location>
        <begin position="25"/>
        <end position="150"/>
    </location>
</feature>
<dbReference type="InterPro" id="IPR001715">
    <property type="entry name" value="CH_dom"/>
</dbReference>
<dbReference type="PRINTS" id="PR00888">
    <property type="entry name" value="SM22CALPONIN"/>
</dbReference>
<accession>A0ABD0KXN7</accession>
<dbReference type="Gene3D" id="1.10.418.10">
    <property type="entry name" value="Calponin-like domain"/>
    <property type="match status" value="1"/>
</dbReference>
<gene>
    <name evidence="4" type="ORF">BaRGS_00016705</name>
</gene>
<dbReference type="PROSITE" id="PS51122">
    <property type="entry name" value="CALPONIN_2"/>
    <property type="match status" value="1"/>
</dbReference>
<evidence type="ECO:0000313" key="4">
    <source>
        <dbReference type="EMBL" id="KAK7492041.1"/>
    </source>
</evidence>
<keyword evidence="5" id="KW-1185">Reference proteome</keyword>
<proteinExistence type="inferred from homology"/>
<dbReference type="PANTHER" id="PTHR47385">
    <property type="entry name" value="CALPONIN"/>
    <property type="match status" value="1"/>
</dbReference>
<dbReference type="InterPro" id="IPR000557">
    <property type="entry name" value="Calponin_repeat"/>
</dbReference>
<reference evidence="4 5" key="1">
    <citation type="journal article" date="2023" name="Sci. Data">
        <title>Genome assembly of the Korean intertidal mud-creeper Batillaria attramentaria.</title>
        <authorList>
            <person name="Patra A.K."/>
            <person name="Ho P.T."/>
            <person name="Jun S."/>
            <person name="Lee S.J."/>
            <person name="Kim Y."/>
            <person name="Won Y.J."/>
        </authorList>
    </citation>
    <scope>NUCLEOTIDE SEQUENCE [LARGE SCALE GENOMIC DNA]</scope>
    <source>
        <strain evidence="4">Wonlab-2016</strain>
    </source>
</reference>
<dbReference type="InterPro" id="IPR036872">
    <property type="entry name" value="CH_dom_sf"/>
</dbReference>
<evidence type="ECO:0000256" key="1">
    <source>
        <dbReference type="ARBA" id="ARBA00009631"/>
    </source>
</evidence>
<sequence length="211" mass="24641">CKPGLYIRSGCYWRTSTSLESSFDPDDAKKILYWIKMATGQQFPIEESNERYKVMENFYKVLKDGRLLCMLVNAFLPDEMKLDFRSRTFQPTNSMAFETARERERIELFILKIQEFGVKEEDTFATDCLYERTNLSKVIACIRAFGIEVESHPSYTGQRIWPRKSEANPRNFSEEKLRQSENVISLQYGTNKGASQAGMNFGKKRMILMEK</sequence>
<dbReference type="PROSITE" id="PS50021">
    <property type="entry name" value="CH"/>
    <property type="match status" value="1"/>
</dbReference>
<name>A0ABD0KXN7_9CAEN</name>
<comment type="caution">
    <text evidence="4">The sequence shown here is derived from an EMBL/GenBank/DDBJ whole genome shotgun (WGS) entry which is preliminary data.</text>
</comment>
<dbReference type="PANTHER" id="PTHR47385:SF14">
    <property type="entry name" value="TRANSGELIN"/>
    <property type="match status" value="1"/>
</dbReference>
<dbReference type="InterPro" id="IPR003096">
    <property type="entry name" value="SM22_calponin"/>
</dbReference>
<dbReference type="EMBL" id="JACVVK020000107">
    <property type="protein sequence ID" value="KAK7492041.1"/>
    <property type="molecule type" value="Genomic_DNA"/>
</dbReference>
<organism evidence="4 5">
    <name type="scientific">Batillaria attramentaria</name>
    <dbReference type="NCBI Taxonomy" id="370345"/>
    <lineage>
        <taxon>Eukaryota</taxon>
        <taxon>Metazoa</taxon>
        <taxon>Spiralia</taxon>
        <taxon>Lophotrochozoa</taxon>
        <taxon>Mollusca</taxon>
        <taxon>Gastropoda</taxon>
        <taxon>Caenogastropoda</taxon>
        <taxon>Sorbeoconcha</taxon>
        <taxon>Cerithioidea</taxon>
        <taxon>Batillariidae</taxon>
        <taxon>Batillaria</taxon>
    </lineage>
</organism>
<dbReference type="PROSITE" id="PS01052">
    <property type="entry name" value="CALPONIN_1"/>
    <property type="match status" value="1"/>
</dbReference>
<dbReference type="SUPFAM" id="SSF47576">
    <property type="entry name" value="Calponin-homology domain, CH-domain"/>
    <property type="match status" value="1"/>
</dbReference>
<comment type="similarity">
    <text evidence="1 2">Belongs to the calponin family.</text>
</comment>
<dbReference type="InterPro" id="IPR050606">
    <property type="entry name" value="Calponin-like"/>
</dbReference>
<evidence type="ECO:0000256" key="2">
    <source>
        <dbReference type="RuleBase" id="RU361224"/>
    </source>
</evidence>
<dbReference type="Proteomes" id="UP001519460">
    <property type="component" value="Unassembled WGS sequence"/>
</dbReference>
<evidence type="ECO:0000313" key="5">
    <source>
        <dbReference type="Proteomes" id="UP001519460"/>
    </source>
</evidence>